<evidence type="ECO:0000256" key="9">
    <source>
        <dbReference type="RuleBase" id="RU000496"/>
    </source>
</evidence>
<dbReference type="GO" id="GO:0005737">
    <property type="term" value="C:cytoplasm"/>
    <property type="evidence" value="ECO:0007669"/>
    <property type="project" value="InterPro"/>
</dbReference>
<dbReference type="FunCoup" id="A0A0D2VW96">
    <property type="interactions" value="68"/>
</dbReference>
<dbReference type="OrthoDB" id="5405561at2759"/>
<evidence type="ECO:0000313" key="12">
    <source>
        <dbReference type="EMBL" id="KJE95812.1"/>
    </source>
</evidence>
<dbReference type="InterPro" id="IPR036291">
    <property type="entry name" value="NAD(P)-bd_dom_sf"/>
</dbReference>
<dbReference type="Gene3D" id="3.40.50.720">
    <property type="entry name" value="NAD(P)-binding Rossmann-like Domain"/>
    <property type="match status" value="1"/>
</dbReference>
<evidence type="ECO:0000259" key="11">
    <source>
        <dbReference type="Pfam" id="PF02866"/>
    </source>
</evidence>
<dbReference type="PIRSF" id="PIRSF000102">
    <property type="entry name" value="Lac_mal_DH"/>
    <property type="match status" value="1"/>
</dbReference>
<dbReference type="UniPathway" id="UPA00554">
    <property type="reaction ID" value="UER00611"/>
</dbReference>
<dbReference type="Gene3D" id="3.90.110.10">
    <property type="entry name" value="Lactate dehydrogenase/glycoside hydrolase, family 4, C-terminal"/>
    <property type="match status" value="1"/>
</dbReference>
<organism evidence="12 13">
    <name type="scientific">Capsaspora owczarzaki (strain ATCC 30864)</name>
    <dbReference type="NCBI Taxonomy" id="595528"/>
    <lineage>
        <taxon>Eukaryota</taxon>
        <taxon>Filasterea</taxon>
        <taxon>Capsaspora</taxon>
    </lineage>
</organism>
<dbReference type="HAMAP" id="MF_00488">
    <property type="entry name" value="Lactate_dehydrog"/>
    <property type="match status" value="1"/>
</dbReference>
<evidence type="ECO:0000256" key="8">
    <source>
        <dbReference type="PIRSR" id="PIRSR000102-3"/>
    </source>
</evidence>
<dbReference type="GO" id="GO:0004459">
    <property type="term" value="F:L-lactate dehydrogenase (NAD+) activity"/>
    <property type="evidence" value="ECO:0007669"/>
    <property type="project" value="UniProtKB-EC"/>
</dbReference>
<dbReference type="STRING" id="595528.A0A0D2VW96"/>
<name>A0A0D2VW96_CAPO3</name>
<evidence type="ECO:0000256" key="6">
    <source>
        <dbReference type="ARBA" id="ARBA00049258"/>
    </source>
</evidence>
<evidence type="ECO:0000259" key="10">
    <source>
        <dbReference type="Pfam" id="PF00056"/>
    </source>
</evidence>
<reference evidence="13" key="1">
    <citation type="submission" date="2011-02" db="EMBL/GenBank/DDBJ databases">
        <title>The Genome Sequence of Capsaspora owczarzaki ATCC 30864.</title>
        <authorList>
            <person name="Russ C."/>
            <person name="Cuomo C."/>
            <person name="Burger G."/>
            <person name="Gray M.W."/>
            <person name="Holland P.W.H."/>
            <person name="King N."/>
            <person name="Lang F.B.F."/>
            <person name="Roger A.J."/>
            <person name="Ruiz-Trillo I."/>
            <person name="Young S.K."/>
            <person name="Zeng Q."/>
            <person name="Gargeya S."/>
            <person name="Alvarado L."/>
            <person name="Berlin A."/>
            <person name="Chapman S.B."/>
            <person name="Chen Z."/>
            <person name="Freedman E."/>
            <person name="Gellesch M."/>
            <person name="Goldberg J."/>
            <person name="Griggs A."/>
            <person name="Gujja S."/>
            <person name="Heilman E."/>
            <person name="Heiman D."/>
            <person name="Howarth C."/>
            <person name="Mehta T."/>
            <person name="Neiman D."/>
            <person name="Pearson M."/>
            <person name="Roberts A."/>
            <person name="Saif S."/>
            <person name="Shea T."/>
            <person name="Shenoy N."/>
            <person name="Sisk P."/>
            <person name="Stolte C."/>
            <person name="Sykes S."/>
            <person name="White J."/>
            <person name="Yandava C."/>
            <person name="Haas B."/>
            <person name="Nusbaum C."/>
            <person name="Birren B."/>
        </authorList>
    </citation>
    <scope>NUCLEOTIDE SEQUENCE</scope>
    <source>
        <strain evidence="13">ATCC 30864</strain>
    </source>
</reference>
<evidence type="ECO:0000256" key="1">
    <source>
        <dbReference type="ARBA" id="ARBA00004843"/>
    </source>
</evidence>
<dbReference type="SUPFAM" id="SSF51735">
    <property type="entry name" value="NAD(P)-binding Rossmann-fold domains"/>
    <property type="match status" value="1"/>
</dbReference>
<dbReference type="GO" id="GO:0006089">
    <property type="term" value="P:lactate metabolic process"/>
    <property type="evidence" value="ECO:0007669"/>
    <property type="project" value="TreeGrafter"/>
</dbReference>
<dbReference type="RefSeq" id="XP_004344973.1">
    <property type="nucleotide sequence ID" value="XM_004344923.2"/>
</dbReference>
<keyword evidence="4 9" id="KW-0560">Oxidoreductase</keyword>
<dbReference type="FunFam" id="3.40.50.720:FF:000018">
    <property type="entry name" value="Malate dehydrogenase"/>
    <property type="match status" value="1"/>
</dbReference>
<dbReference type="InterPro" id="IPR011304">
    <property type="entry name" value="L-lactate_DH"/>
</dbReference>
<feature type="domain" description="Lactate/malate dehydrogenase N-terminal" evidence="10">
    <location>
        <begin position="29"/>
        <end position="167"/>
    </location>
</feature>
<dbReference type="CDD" id="cd05293">
    <property type="entry name" value="LDH_1"/>
    <property type="match status" value="1"/>
</dbReference>
<dbReference type="Pfam" id="PF02866">
    <property type="entry name" value="Ldh_1_C"/>
    <property type="match status" value="1"/>
</dbReference>
<dbReference type="NCBIfam" id="TIGR01771">
    <property type="entry name" value="L-LDH-NAD"/>
    <property type="match status" value="1"/>
</dbReference>
<keyword evidence="13" id="KW-1185">Reference proteome</keyword>
<dbReference type="InterPro" id="IPR015955">
    <property type="entry name" value="Lactate_DH/Glyco_Ohase_4_C"/>
</dbReference>
<feature type="binding site" evidence="8">
    <location>
        <begin position="143"/>
        <end position="145"/>
    </location>
    <ligand>
        <name>NAD(+)</name>
        <dbReference type="ChEBI" id="CHEBI:57540"/>
    </ligand>
</feature>
<comment type="similarity">
    <text evidence="2">Belongs to the LDH/MDH superfamily. LDH family.</text>
</comment>
<dbReference type="AlphaFoldDB" id="A0A0D2VW96"/>
<evidence type="ECO:0000256" key="2">
    <source>
        <dbReference type="ARBA" id="ARBA00006054"/>
    </source>
</evidence>
<evidence type="ECO:0000256" key="5">
    <source>
        <dbReference type="ARBA" id="ARBA00023027"/>
    </source>
</evidence>
<dbReference type="Pfam" id="PF00056">
    <property type="entry name" value="Ldh_1_N"/>
    <property type="match status" value="1"/>
</dbReference>
<dbReference type="EC" id="1.1.1.27" evidence="3 9"/>
<evidence type="ECO:0000313" key="13">
    <source>
        <dbReference type="Proteomes" id="UP000008743"/>
    </source>
</evidence>
<gene>
    <name evidence="12" type="ORF">CAOG_006224</name>
</gene>
<dbReference type="EMBL" id="KE346370">
    <property type="protein sequence ID" value="KJE95812.1"/>
    <property type="molecule type" value="Genomic_DNA"/>
</dbReference>
<dbReference type="OMA" id="EWDLDDY"/>
<dbReference type="SUPFAM" id="SSF56327">
    <property type="entry name" value="LDH C-terminal domain-like"/>
    <property type="match status" value="1"/>
</dbReference>
<proteinExistence type="inferred from homology"/>
<dbReference type="InterPro" id="IPR001557">
    <property type="entry name" value="L-lactate/malate_DH"/>
</dbReference>
<dbReference type="InterPro" id="IPR001236">
    <property type="entry name" value="Lactate/malate_DH_N"/>
</dbReference>
<feature type="binding site" evidence="8">
    <location>
        <position position="59"/>
    </location>
    <ligand>
        <name>NAD(+)</name>
        <dbReference type="ChEBI" id="CHEBI:57540"/>
    </ligand>
</feature>
<dbReference type="PhylomeDB" id="A0A0D2VW96"/>
<feature type="domain" description="Lactate/malate dehydrogenase C-terminal" evidence="11">
    <location>
        <begin position="170"/>
        <end position="332"/>
    </location>
</feature>
<dbReference type="PROSITE" id="PS00064">
    <property type="entry name" value="L_LDH"/>
    <property type="match status" value="1"/>
</dbReference>
<evidence type="ECO:0000256" key="3">
    <source>
        <dbReference type="ARBA" id="ARBA00012967"/>
    </source>
</evidence>
<feature type="binding site" evidence="8">
    <location>
        <begin position="34"/>
        <end position="39"/>
    </location>
    <ligand>
        <name>NAD(+)</name>
        <dbReference type="ChEBI" id="CHEBI:57540"/>
    </ligand>
</feature>
<dbReference type="InterPro" id="IPR022383">
    <property type="entry name" value="Lactate/malate_DH_C"/>
</dbReference>
<dbReference type="NCBIfam" id="NF000824">
    <property type="entry name" value="PRK00066.1"/>
    <property type="match status" value="1"/>
</dbReference>
<dbReference type="PRINTS" id="PR00086">
    <property type="entry name" value="LLDHDRGNASE"/>
</dbReference>
<comment type="catalytic activity">
    <reaction evidence="6 9">
        <text>(S)-lactate + NAD(+) = pyruvate + NADH + H(+)</text>
        <dbReference type="Rhea" id="RHEA:23444"/>
        <dbReference type="ChEBI" id="CHEBI:15361"/>
        <dbReference type="ChEBI" id="CHEBI:15378"/>
        <dbReference type="ChEBI" id="CHEBI:16651"/>
        <dbReference type="ChEBI" id="CHEBI:57540"/>
        <dbReference type="ChEBI" id="CHEBI:57945"/>
        <dbReference type="EC" id="1.1.1.27"/>
    </reaction>
</comment>
<dbReference type="PANTHER" id="PTHR43128:SF16">
    <property type="entry name" value="L-LACTATE DEHYDROGENASE"/>
    <property type="match status" value="1"/>
</dbReference>
<keyword evidence="5 8" id="KW-0520">NAD</keyword>
<dbReference type="eggNOG" id="KOG1495">
    <property type="taxonomic scope" value="Eukaryota"/>
</dbReference>
<evidence type="ECO:0000256" key="4">
    <source>
        <dbReference type="ARBA" id="ARBA00023002"/>
    </source>
</evidence>
<dbReference type="InParanoid" id="A0A0D2VW96"/>
<accession>A0A0D2VW96</accession>
<dbReference type="PANTHER" id="PTHR43128">
    <property type="entry name" value="L-2-HYDROXYCARBOXYLATE DEHYDROGENASE (NAD(P)(+))"/>
    <property type="match status" value="1"/>
</dbReference>
<evidence type="ECO:0000256" key="7">
    <source>
        <dbReference type="PIRSR" id="PIRSR000102-1"/>
    </source>
</evidence>
<sequence>MSTLAEKLFGSTQSAESAAAHAKAIPSRKVTVVGVGQVGIACAYAILLQNIASEIALVDVVADKLKGEMMDLQHGLALMKNVKISASTDYAVTANSDLCIITAGARQREGESRLDLCGRNVAIFKNIIPNLVKNSPNTILLVVSNPVDILTWVTWKLSGLPSSRVIGSGTTLDSSRFRVLLAEKLGIAPRSVHANIIGEHGDSSVPVWSGVHVAGVPLRSVVPNLGNGDAEHFDEVAKAVTNSAYEVIKLKGYTSSAIGAAVAQLADSILSDSHNVTPVTTPVKGHHGIEQDVFLSLPAVLTRAGVSRVVIQPLDAQETERLHTSAAALHAVQKDLNV</sequence>
<dbReference type="Proteomes" id="UP000008743">
    <property type="component" value="Unassembled WGS sequence"/>
</dbReference>
<feature type="binding site" evidence="8">
    <location>
        <position position="120"/>
    </location>
    <ligand>
        <name>NAD(+)</name>
        <dbReference type="ChEBI" id="CHEBI:57540"/>
    </ligand>
</feature>
<comment type="pathway">
    <text evidence="1 9">Fermentation; pyruvate fermentation to lactate; (S)-lactate from pyruvate: step 1/1.</text>
</comment>
<feature type="active site" description="Proton acceptor" evidence="7">
    <location>
        <position position="200"/>
    </location>
</feature>
<protein>
    <recommendedName>
        <fullName evidence="3 9">L-lactate dehydrogenase</fullName>
        <ecNumber evidence="3 9">1.1.1.27</ecNumber>
    </recommendedName>
</protein>
<dbReference type="InterPro" id="IPR018177">
    <property type="entry name" value="L-lactate_DH_AS"/>
</dbReference>